<dbReference type="PANTHER" id="PTHR12558">
    <property type="entry name" value="CELL DIVISION CYCLE 16,23,27"/>
    <property type="match status" value="1"/>
</dbReference>
<dbReference type="PROSITE" id="PS50106">
    <property type="entry name" value="PDZ"/>
    <property type="match status" value="1"/>
</dbReference>
<dbReference type="SMART" id="SM00028">
    <property type="entry name" value="TPR"/>
    <property type="match status" value="5"/>
</dbReference>
<feature type="repeat" description="TPR" evidence="1">
    <location>
        <begin position="391"/>
        <end position="424"/>
    </location>
</feature>
<keyword evidence="1" id="KW-0802">TPR repeat</keyword>
<evidence type="ECO:0000313" key="3">
    <source>
        <dbReference type="EMBL" id="XCH46121.1"/>
    </source>
</evidence>
<dbReference type="Pfam" id="PF13181">
    <property type="entry name" value="TPR_8"/>
    <property type="match status" value="1"/>
</dbReference>
<feature type="domain" description="PDZ" evidence="2">
    <location>
        <begin position="410"/>
        <end position="468"/>
    </location>
</feature>
<evidence type="ECO:0000259" key="2">
    <source>
        <dbReference type="PROSITE" id="PS50106"/>
    </source>
</evidence>
<reference evidence="3" key="1">
    <citation type="submission" date="2024-01" db="EMBL/GenBank/DDBJ databases">
        <title>The first autotrophic representatives of the genus Thermodesulfovibrio.</title>
        <authorList>
            <person name="Maltseva A.I."/>
            <person name="Elcheninov A.G."/>
            <person name="Kublanov I.V."/>
            <person name="Lebedinsky A.V."/>
            <person name="Frolov E.N."/>
        </authorList>
    </citation>
    <scope>NUCLEOTIDE SEQUENCE</scope>
    <source>
        <strain evidence="3">3907-1M</strain>
    </source>
</reference>
<dbReference type="SUPFAM" id="SSF81901">
    <property type="entry name" value="HCP-like"/>
    <property type="match status" value="1"/>
</dbReference>
<feature type="repeat" description="TPR" evidence="1">
    <location>
        <begin position="196"/>
        <end position="229"/>
    </location>
</feature>
<dbReference type="SMART" id="SM00228">
    <property type="entry name" value="PDZ"/>
    <property type="match status" value="1"/>
</dbReference>
<feature type="repeat" description="TPR" evidence="1">
    <location>
        <begin position="298"/>
        <end position="331"/>
    </location>
</feature>
<dbReference type="RefSeq" id="WP_353683660.1">
    <property type="nucleotide sequence ID" value="NZ_CP144373.1"/>
</dbReference>
<protein>
    <submittedName>
        <fullName evidence="3">PDZ domain-containing protein</fullName>
    </submittedName>
</protein>
<dbReference type="InterPro" id="IPR019734">
    <property type="entry name" value="TPR_rpt"/>
</dbReference>
<dbReference type="KEGG" id="taut:V4D30_07195"/>
<dbReference type="Pfam" id="PF25063">
    <property type="entry name" value="ARM_TT21_C"/>
    <property type="match status" value="1"/>
</dbReference>
<dbReference type="SUPFAM" id="SSF50156">
    <property type="entry name" value="PDZ domain-like"/>
    <property type="match status" value="1"/>
</dbReference>
<dbReference type="SUPFAM" id="SSF48452">
    <property type="entry name" value="TPR-like"/>
    <property type="match status" value="2"/>
</dbReference>
<dbReference type="Pfam" id="PF00595">
    <property type="entry name" value="PDZ"/>
    <property type="match status" value="1"/>
</dbReference>
<organism evidence="3">
    <name type="scientific">Thermodesulfovibrio autotrophicus</name>
    <dbReference type="NCBI Taxonomy" id="3118333"/>
    <lineage>
        <taxon>Bacteria</taxon>
        <taxon>Pseudomonadati</taxon>
        <taxon>Nitrospirota</taxon>
        <taxon>Thermodesulfovibrionia</taxon>
        <taxon>Thermodesulfovibrionales</taxon>
        <taxon>Thermodesulfovibrionaceae</taxon>
        <taxon>Thermodesulfovibrio</taxon>
    </lineage>
</organism>
<evidence type="ECO:0000256" key="1">
    <source>
        <dbReference type="PROSITE-ProRule" id="PRU00339"/>
    </source>
</evidence>
<feature type="repeat" description="TPR" evidence="1">
    <location>
        <begin position="262"/>
        <end position="295"/>
    </location>
</feature>
<dbReference type="EMBL" id="CP144373">
    <property type="protein sequence ID" value="XCH46121.1"/>
    <property type="molecule type" value="Genomic_DNA"/>
</dbReference>
<dbReference type="InterPro" id="IPR011990">
    <property type="entry name" value="TPR-like_helical_dom_sf"/>
</dbReference>
<name>A0AAU8GUB3_9BACT</name>
<dbReference type="PROSITE" id="PS50005">
    <property type="entry name" value="TPR"/>
    <property type="match status" value="4"/>
</dbReference>
<sequence length="639" mass="73668">MKKIFISIFFLLITSIYAKAEIEKYSCVEVKTDLAGNKVQYGINKENYAEFEIKDCVLENLKIHVKNRSIIYKQSRRIIEDGRIEKNDLFAIECSQPFPEDADLTDYEGINFNFYRGKITPLINPEYPLYPTLKQTAEKLNLETPHRTFITFSGLGGASHEFFCYIDKKPSTKPLQDKCLYTFDEVLDIHEKNKNTVAIENLAEKYLKRLDYEKAEKAYKKAVELSDKKDLAQLLNFYLAAKQYNKAKEILLKEIENSPYDPLSYISLANIYLYERELDKAEYLVQKALNLRFDNGLYKAYGILGEVYVAERNYNDAVTSFEKAIKFLKEECESEGLLNKFFYRGDVPPVDCEYKILPYQLKIIHALIELEDLDRAEKLLNGMIAKNPNEPSIYGHFAYLYASKGNFNKALKMADKAVSLLKSRGIGVNIVKGEIYPQIFSVRKNSPAERGGLKKGDKIINIDGKDLRLFREKGDIVKMLVEYINKNDKIRLTIHSENSTELKNVELIPQELLQSSASQVLALKALILRSKGDYREFEELSLRAEELNPEDRLTLTALALVMAHKKRYNEAFEIMEKLEKGGSDSLTLLIKPLIYAKSGQIDKAKELYQEIHEELIKTKNALYKNFLAELKKALKKDIK</sequence>
<dbReference type="InterPro" id="IPR056834">
    <property type="entry name" value="ARM_TT21_C"/>
</dbReference>
<dbReference type="InterPro" id="IPR001478">
    <property type="entry name" value="PDZ"/>
</dbReference>
<accession>A0AAU8GUB3</accession>
<gene>
    <name evidence="3" type="ORF">V4D30_07195</name>
</gene>
<dbReference type="InterPro" id="IPR036034">
    <property type="entry name" value="PDZ_sf"/>
</dbReference>
<dbReference type="PANTHER" id="PTHR12558:SF13">
    <property type="entry name" value="CELL DIVISION CYCLE PROTEIN 27 HOMOLOG"/>
    <property type="match status" value="1"/>
</dbReference>
<dbReference type="Gene3D" id="2.30.42.10">
    <property type="match status" value="1"/>
</dbReference>
<dbReference type="AlphaFoldDB" id="A0AAU8GUB3"/>
<dbReference type="Gene3D" id="1.25.40.10">
    <property type="entry name" value="Tetratricopeptide repeat domain"/>
    <property type="match status" value="2"/>
</dbReference>
<proteinExistence type="predicted"/>